<dbReference type="InParanoid" id="A0A2P5BU11"/>
<reference evidence="2" key="1">
    <citation type="submission" date="2016-06" db="EMBL/GenBank/DDBJ databases">
        <title>Parallel loss of symbiosis genes in relatives of nitrogen-fixing non-legume Parasponia.</title>
        <authorList>
            <person name="Van Velzen R."/>
            <person name="Holmer R."/>
            <person name="Bu F."/>
            <person name="Rutten L."/>
            <person name="Van Zeijl A."/>
            <person name="Liu W."/>
            <person name="Santuari L."/>
            <person name="Cao Q."/>
            <person name="Sharma T."/>
            <person name="Shen D."/>
            <person name="Roswanjaya Y."/>
            <person name="Wardhani T."/>
            <person name="Kalhor M.S."/>
            <person name="Jansen J."/>
            <person name="Van den Hoogen J."/>
            <person name="Gungor B."/>
            <person name="Hartog M."/>
            <person name="Hontelez J."/>
            <person name="Verver J."/>
            <person name="Yang W.-C."/>
            <person name="Schijlen E."/>
            <person name="Repin R."/>
            <person name="Schilthuizen M."/>
            <person name="Schranz E."/>
            <person name="Heidstra R."/>
            <person name="Miyata K."/>
            <person name="Fedorova E."/>
            <person name="Kohlen W."/>
            <person name="Bisseling T."/>
            <person name="Smit S."/>
            <person name="Geurts R."/>
        </authorList>
    </citation>
    <scope>NUCLEOTIDE SEQUENCE [LARGE SCALE GENOMIC DNA]</scope>
    <source>
        <strain evidence="2">cv. RG33-2</strain>
    </source>
</reference>
<protein>
    <submittedName>
        <fullName evidence="1">Uncharacterized protein</fullName>
    </submittedName>
</protein>
<organism evidence="1 2">
    <name type="scientific">Trema orientale</name>
    <name type="common">Charcoal tree</name>
    <name type="synonym">Celtis orientalis</name>
    <dbReference type="NCBI Taxonomy" id="63057"/>
    <lineage>
        <taxon>Eukaryota</taxon>
        <taxon>Viridiplantae</taxon>
        <taxon>Streptophyta</taxon>
        <taxon>Embryophyta</taxon>
        <taxon>Tracheophyta</taxon>
        <taxon>Spermatophyta</taxon>
        <taxon>Magnoliopsida</taxon>
        <taxon>eudicotyledons</taxon>
        <taxon>Gunneridae</taxon>
        <taxon>Pentapetalae</taxon>
        <taxon>rosids</taxon>
        <taxon>fabids</taxon>
        <taxon>Rosales</taxon>
        <taxon>Cannabaceae</taxon>
        <taxon>Trema</taxon>
    </lineage>
</organism>
<dbReference type="EMBL" id="JXTC01000462">
    <property type="protein sequence ID" value="PON52272.1"/>
    <property type="molecule type" value="Genomic_DNA"/>
</dbReference>
<proteinExistence type="predicted"/>
<dbReference type="Proteomes" id="UP000237000">
    <property type="component" value="Unassembled WGS sequence"/>
</dbReference>
<evidence type="ECO:0000313" key="2">
    <source>
        <dbReference type="Proteomes" id="UP000237000"/>
    </source>
</evidence>
<keyword evidence="2" id="KW-1185">Reference proteome</keyword>
<dbReference type="AlphaFoldDB" id="A0A2P5BU11"/>
<accession>A0A2P5BU11</accession>
<evidence type="ECO:0000313" key="1">
    <source>
        <dbReference type="EMBL" id="PON52272.1"/>
    </source>
</evidence>
<comment type="caution">
    <text evidence="1">The sequence shown here is derived from an EMBL/GenBank/DDBJ whole genome shotgun (WGS) entry which is preliminary data.</text>
</comment>
<sequence>MAIPNYAPSYALSFLQSTQFGNYVDNETQVPRHVRFVIFAKHPVVTMALPNYALYGPSYALSFSQLALPNYAPSYALSFSQSTKFGNYVDNETRDFAKYPVR</sequence>
<gene>
    <name evidence="1" type="ORF">TorRG33x02_308890</name>
</gene>
<name>A0A2P5BU11_TREOI</name>